<evidence type="ECO:0000313" key="1">
    <source>
        <dbReference type="EMBL" id="EDP21220.1"/>
    </source>
</evidence>
<organism evidence="1 2">
    <name type="scientific">Faecalibacterium prausnitzii M21/2</name>
    <dbReference type="NCBI Taxonomy" id="411485"/>
    <lineage>
        <taxon>Bacteria</taxon>
        <taxon>Bacillati</taxon>
        <taxon>Bacillota</taxon>
        <taxon>Clostridia</taxon>
        <taxon>Eubacteriales</taxon>
        <taxon>Oscillospiraceae</taxon>
        <taxon>Faecalibacterium</taxon>
    </lineage>
</organism>
<reference evidence="1 2" key="1">
    <citation type="submission" date="2007-09" db="EMBL/GenBank/DDBJ databases">
        <title>Draft genome sequence of Faecalibacterium prausnitzii M21/2.</title>
        <authorList>
            <person name="Sudarsanam P."/>
            <person name="Ley R."/>
            <person name="Guruge J."/>
            <person name="Turnbaugh P.J."/>
            <person name="Mahowald M."/>
            <person name="Liep D."/>
            <person name="Gordon J."/>
        </authorList>
    </citation>
    <scope>NUCLEOTIDE SEQUENCE [LARGE SCALE GENOMIC DNA]</scope>
    <source>
        <strain evidence="1 2">M21/2</strain>
    </source>
</reference>
<protein>
    <submittedName>
        <fullName evidence="1">Uncharacterized protein</fullName>
    </submittedName>
</protein>
<sequence>MLLLSWAHALSNGFIAAAYLDYITLSVIVEISDFYP</sequence>
<reference evidence="1 2" key="2">
    <citation type="submission" date="2007-09" db="EMBL/GenBank/DDBJ databases">
        <authorList>
            <person name="Fulton L."/>
            <person name="Clifton S."/>
            <person name="Fulton B."/>
            <person name="Xu J."/>
            <person name="Minx P."/>
            <person name="Pepin K.H."/>
            <person name="Johnson M."/>
            <person name="Thiruvilangam P."/>
            <person name="Bhonagiri V."/>
            <person name="Nash W.E."/>
            <person name="Mardis E.R."/>
            <person name="Wilson R.K."/>
        </authorList>
    </citation>
    <scope>NUCLEOTIDE SEQUENCE [LARGE SCALE GENOMIC DNA]</scope>
    <source>
        <strain evidence="1 2">M21/2</strain>
    </source>
</reference>
<evidence type="ECO:0000313" key="2">
    <source>
        <dbReference type="Proteomes" id="UP000005945"/>
    </source>
</evidence>
<name>A8SCE3_9FIRM</name>
<dbReference type="HOGENOM" id="CLU_3356284_0_0_9"/>
<dbReference type="Proteomes" id="UP000005945">
    <property type="component" value="Unassembled WGS sequence"/>
</dbReference>
<dbReference type="AlphaFoldDB" id="A8SCE3"/>
<gene>
    <name evidence="1" type="ORF">FAEPRAM212_01944</name>
</gene>
<comment type="caution">
    <text evidence="1">The sequence shown here is derived from an EMBL/GenBank/DDBJ whole genome shotgun (WGS) entry which is preliminary data.</text>
</comment>
<proteinExistence type="predicted"/>
<dbReference type="EMBL" id="ABED02000027">
    <property type="protein sequence ID" value="EDP21220.1"/>
    <property type="molecule type" value="Genomic_DNA"/>
</dbReference>
<accession>A8SCE3</accession>